<protein>
    <recommendedName>
        <fullName evidence="1">GGDEF domain-containing protein</fullName>
    </recommendedName>
</protein>
<dbReference type="Proteomes" id="UP000307164">
    <property type="component" value="Unassembled WGS sequence"/>
</dbReference>
<dbReference type="EMBL" id="PNBW01000002">
    <property type="protein sequence ID" value="TMO79094.1"/>
    <property type="molecule type" value="Genomic_DNA"/>
</dbReference>
<evidence type="ECO:0000313" key="3">
    <source>
        <dbReference type="Proteomes" id="UP000307164"/>
    </source>
</evidence>
<comment type="caution">
    <text evidence="2">The sequence shown here is derived from an EMBL/GenBank/DDBJ whole genome shotgun (WGS) entry which is preliminary data.</text>
</comment>
<evidence type="ECO:0000313" key="2">
    <source>
        <dbReference type="EMBL" id="TMO79094.1"/>
    </source>
</evidence>
<keyword evidence="3" id="KW-1185">Reference proteome</keyword>
<reference evidence="3" key="2">
    <citation type="submission" date="2019-06" db="EMBL/GenBank/DDBJ databases">
        <title>Co-occurence of chitin degradation, pigmentation and bioactivity in marine Pseudoalteromonas.</title>
        <authorList>
            <person name="Sonnenschein E.C."/>
            <person name="Bech P.K."/>
        </authorList>
    </citation>
    <scope>NUCLEOTIDE SEQUENCE [LARGE SCALE GENOMIC DNA]</scope>
    <source>
        <strain evidence="3">S3895</strain>
    </source>
</reference>
<dbReference type="InterPro" id="IPR043128">
    <property type="entry name" value="Rev_trsase/Diguanyl_cyclase"/>
</dbReference>
<gene>
    <name evidence="2" type="ORF">CWC20_00310</name>
</gene>
<evidence type="ECO:0000259" key="1">
    <source>
        <dbReference type="PROSITE" id="PS50887"/>
    </source>
</evidence>
<sequence length="80" mass="9108">MLFVERGEEFAICLPNVDIGQAVSIAERWRVDASNHLFSPVAKVNISLGITYSSLTECHFHHVLKNADKAHYDVKRGWRI</sequence>
<dbReference type="PROSITE" id="PS50887">
    <property type="entry name" value="GGDEF"/>
    <property type="match status" value="1"/>
</dbReference>
<dbReference type="SUPFAM" id="SSF55073">
    <property type="entry name" value="Nucleotide cyclase"/>
    <property type="match status" value="1"/>
</dbReference>
<name>A0ABY2W3B7_9GAMM</name>
<dbReference type="Gene3D" id="3.30.70.270">
    <property type="match status" value="1"/>
</dbReference>
<proteinExistence type="predicted"/>
<feature type="domain" description="GGDEF" evidence="1">
    <location>
        <begin position="1"/>
        <end position="80"/>
    </location>
</feature>
<organism evidence="2 3">
    <name type="scientific">Pseudoalteromonas aurantia</name>
    <dbReference type="NCBI Taxonomy" id="43654"/>
    <lineage>
        <taxon>Bacteria</taxon>
        <taxon>Pseudomonadati</taxon>
        <taxon>Pseudomonadota</taxon>
        <taxon>Gammaproteobacteria</taxon>
        <taxon>Alteromonadales</taxon>
        <taxon>Pseudoalteromonadaceae</taxon>
        <taxon>Pseudoalteromonas</taxon>
    </lineage>
</organism>
<accession>A0ABY2W3B7</accession>
<dbReference type="InterPro" id="IPR000160">
    <property type="entry name" value="GGDEF_dom"/>
</dbReference>
<dbReference type="Pfam" id="PF00990">
    <property type="entry name" value="GGDEF"/>
    <property type="match status" value="1"/>
</dbReference>
<dbReference type="InterPro" id="IPR029787">
    <property type="entry name" value="Nucleotide_cyclase"/>
</dbReference>
<reference evidence="2 3" key="1">
    <citation type="submission" date="2018-01" db="EMBL/GenBank/DDBJ databases">
        <authorList>
            <person name="Paulsen S."/>
            <person name="Gram L.K."/>
        </authorList>
    </citation>
    <scope>NUCLEOTIDE SEQUENCE [LARGE SCALE GENOMIC DNA]</scope>
    <source>
        <strain evidence="2 3">S3895</strain>
    </source>
</reference>